<dbReference type="AlphaFoldDB" id="A0A9N9NLH7"/>
<evidence type="ECO:0000313" key="3">
    <source>
        <dbReference type="Proteomes" id="UP000789759"/>
    </source>
</evidence>
<evidence type="ECO:0000313" key="2">
    <source>
        <dbReference type="EMBL" id="CAG8740250.1"/>
    </source>
</evidence>
<dbReference type="EMBL" id="CAJVQA010015958">
    <property type="protein sequence ID" value="CAG8740250.1"/>
    <property type="molecule type" value="Genomic_DNA"/>
</dbReference>
<name>A0A9N9NLH7_9GLOM</name>
<comment type="caution">
    <text evidence="2">The sequence shown here is derived from an EMBL/GenBank/DDBJ whole genome shotgun (WGS) entry which is preliminary data.</text>
</comment>
<keyword evidence="3" id="KW-1185">Reference proteome</keyword>
<feature type="region of interest" description="Disordered" evidence="1">
    <location>
        <begin position="315"/>
        <end position="357"/>
    </location>
</feature>
<dbReference type="Proteomes" id="UP000789759">
    <property type="component" value="Unassembled WGS sequence"/>
</dbReference>
<proteinExistence type="predicted"/>
<sequence length="502" mass="58062">MTQVNGVESDKQFSYPDVHSNIVSIMNAFSTPITYEGKMQDNISVKMFMSICNNLQPSDLLALACVCKDFKNMLDENINPLAGATWSNSRNRFTIFKDKDPPTGMNQQTFARLLTFKNGCQFCKTEERVATVYWVPGVRSCRECMLQRAFSFREFQNSFNIDNEILGLIVPVTPDIYLSDAPDESTYYWISHVKSTIAFFMNADDNTRSELNRLRENVGIIFKEAQHYHEWTNNLYQSQVRDQKLHFERFLSEIKRESLFKLQHDEDYQRLVLKIQTNPFLFQDWQKYKARILQLVQRNSCNEFNIQGEPSITAFNGTTKRKVDNTSNSSSFQQGTPKKSKSNGQRNPELSDPNKRQTRIIKRLRKLTYGTVQKSPEESLISIRDPLYAYLSMCPSFVKPPLISGSDYTKEFFEETLIPRLKMEAEQLRTSNVPPPPYLLDTQGAMELGFGSVPIFGCLLCTSIIPCTFKKMKQHARTFHKIDANPERFSTKNYYEAGYSSR</sequence>
<organism evidence="2 3">
    <name type="scientific">Cetraspora pellucida</name>
    <dbReference type="NCBI Taxonomy" id="1433469"/>
    <lineage>
        <taxon>Eukaryota</taxon>
        <taxon>Fungi</taxon>
        <taxon>Fungi incertae sedis</taxon>
        <taxon>Mucoromycota</taxon>
        <taxon>Glomeromycotina</taxon>
        <taxon>Glomeromycetes</taxon>
        <taxon>Diversisporales</taxon>
        <taxon>Gigasporaceae</taxon>
        <taxon>Cetraspora</taxon>
    </lineage>
</organism>
<reference evidence="2" key="1">
    <citation type="submission" date="2021-06" db="EMBL/GenBank/DDBJ databases">
        <authorList>
            <person name="Kallberg Y."/>
            <person name="Tangrot J."/>
            <person name="Rosling A."/>
        </authorList>
    </citation>
    <scope>NUCLEOTIDE SEQUENCE</scope>
    <source>
        <strain evidence="2">FL966</strain>
    </source>
</reference>
<protein>
    <submittedName>
        <fullName evidence="2">22795_t:CDS:1</fullName>
    </submittedName>
</protein>
<evidence type="ECO:0000256" key="1">
    <source>
        <dbReference type="SAM" id="MobiDB-lite"/>
    </source>
</evidence>
<feature type="compositionally biased region" description="Polar residues" evidence="1">
    <location>
        <begin position="325"/>
        <end position="348"/>
    </location>
</feature>
<dbReference type="OrthoDB" id="2353705at2759"/>
<accession>A0A9N9NLH7</accession>
<gene>
    <name evidence="2" type="ORF">CPELLU_LOCUS14041</name>
</gene>